<dbReference type="GeneID" id="36332239"/>
<protein>
    <submittedName>
        <fullName evidence="1">Uncharacterized protein</fullName>
    </submittedName>
</protein>
<evidence type="ECO:0000313" key="2">
    <source>
        <dbReference type="Proteomes" id="UP000194127"/>
    </source>
</evidence>
<evidence type="ECO:0000313" key="1">
    <source>
        <dbReference type="EMBL" id="OSX56967.1"/>
    </source>
</evidence>
<keyword evidence="2" id="KW-1185">Reference proteome</keyword>
<accession>A0A1X6MKM5</accession>
<dbReference type="OrthoDB" id="3188871at2759"/>
<dbReference type="EMBL" id="KZ110610">
    <property type="protein sequence ID" value="OSX56967.1"/>
    <property type="molecule type" value="Genomic_DNA"/>
</dbReference>
<name>A0A1X6MKM5_9APHY</name>
<sequence>MSVTLGPGPVIIPLTQWAEDSISAIYSATTEANFNDAFDAFLLKDAKITVNGKHLSVAQYKQKLLDQKILEQSAQVSYKGAVSVPKNPNEPAQAGSVGLFFTALIVEKLREFGAPVTRTVTSSVNLTSVPFPLICDSVVISI</sequence>
<proteinExistence type="predicted"/>
<dbReference type="Proteomes" id="UP000194127">
    <property type="component" value="Unassembled WGS sequence"/>
</dbReference>
<reference evidence="1 2" key="1">
    <citation type="submission" date="2017-04" db="EMBL/GenBank/DDBJ databases">
        <title>Genome Sequence of the Model Brown-Rot Fungus Postia placenta SB12.</title>
        <authorList>
            <consortium name="DOE Joint Genome Institute"/>
            <person name="Gaskell J."/>
            <person name="Kersten P."/>
            <person name="Larrondo L.F."/>
            <person name="Canessa P."/>
            <person name="Martinez D."/>
            <person name="Hibbett D."/>
            <person name="Schmoll M."/>
            <person name="Kubicek C.P."/>
            <person name="Martinez A.T."/>
            <person name="Yadav J."/>
            <person name="Master E."/>
            <person name="Magnuson J.K."/>
            <person name="James T."/>
            <person name="Yaver D."/>
            <person name="Berka R."/>
            <person name="Labutti K."/>
            <person name="Lipzen A."/>
            <person name="Aerts A."/>
            <person name="Barry K."/>
            <person name="Henrissat B."/>
            <person name="Blanchette R."/>
            <person name="Grigoriev I."/>
            <person name="Cullen D."/>
        </authorList>
    </citation>
    <scope>NUCLEOTIDE SEQUENCE [LARGE SCALE GENOMIC DNA]</scope>
    <source>
        <strain evidence="1 2">MAD-698-R-SB12</strain>
    </source>
</reference>
<gene>
    <name evidence="1" type="ORF">POSPLADRAFT_1158202</name>
</gene>
<dbReference type="RefSeq" id="XP_024333761.1">
    <property type="nucleotide sequence ID" value="XM_024487290.1"/>
</dbReference>
<dbReference type="AlphaFoldDB" id="A0A1X6MKM5"/>
<organism evidence="1 2">
    <name type="scientific">Postia placenta MAD-698-R-SB12</name>
    <dbReference type="NCBI Taxonomy" id="670580"/>
    <lineage>
        <taxon>Eukaryota</taxon>
        <taxon>Fungi</taxon>
        <taxon>Dikarya</taxon>
        <taxon>Basidiomycota</taxon>
        <taxon>Agaricomycotina</taxon>
        <taxon>Agaricomycetes</taxon>
        <taxon>Polyporales</taxon>
        <taxon>Adustoporiaceae</taxon>
        <taxon>Rhodonia</taxon>
    </lineage>
</organism>